<sequence length="688" mass="77033">MKPSLLSIAVTSALFAPGAVAQTETDSTDLPSMLVSADFRPAEAQDIPGSLTTFDEEIIESRGAQHIEDVLNLAPNVNISSGASRGQYFQIRGIGERSQFAAPLNPSVGLIIDGIDFSRTGGAATLFDIEQVEVLRGPQGTRYGTNALAGVINMQSKQATNKLDMDFESTVGNYNTRSVGVAVGGPLIKDTLLGRVAVHTYQSDGFMDNDFLGRDNTQNRDEITARSHLKWLVNNDLTIDLNLLHLNIDNGYDAFTLDNSRNSLSDEPGEDKQRTNAFALKGDWRASSALQLQSTVTYSKSDLLYSYDADWSNRPRNAGIPGSYDGVEVYDRGRENYSFELRALSNEDGRIFNNSTDWTVGIYYLNQDEKLDASNTFIPVVNQYETENTAIFGQLDTRITERLTLINGLRVGHFKAEYLDNNGLDLDPSEMLFGGKIGLEFQYNQNHLLYSTLSRGYKSGGVNNATGIEARFREFDTEYMWNLELGAKSLWLEGDLLTNVALFYGIRKDAQVKNSKQEGVSFIDYQQNAAKGTNAGIEFDLDWLINDQWRALASLGLLYTNFNDYDVRDNLDVTGREQAHAPAYQFSLGGEYYPAPNWVIRANIEGKDEFYFSNSHNAKSSSYVISNASIEYQNQDWRLTLWGRNLFDKDYATRGFFIENDPSINYAKRKYIQYGDPRTFGLTVSYDY</sequence>
<dbReference type="PATRIC" id="fig|754476.3.peg.948"/>
<evidence type="ECO:0000256" key="7">
    <source>
        <dbReference type="ARBA" id="ARBA00023065"/>
    </source>
</evidence>
<evidence type="ECO:0000256" key="2">
    <source>
        <dbReference type="ARBA" id="ARBA00022448"/>
    </source>
</evidence>
<name>I1XHD4_METNJ</name>
<keyword evidence="6" id="KW-0408">Iron</keyword>
<comment type="subcellular location">
    <subcellularLocation>
        <location evidence="1 11">Cell outer membrane</location>
        <topology evidence="1 11">Multi-pass membrane protein</topology>
    </subcellularLocation>
</comment>
<proteinExistence type="inferred from homology"/>
<dbReference type="AlphaFoldDB" id="I1XHD4"/>
<dbReference type="GO" id="GO:0009279">
    <property type="term" value="C:cell outer membrane"/>
    <property type="evidence" value="ECO:0007669"/>
    <property type="project" value="UniProtKB-SubCell"/>
</dbReference>
<dbReference type="InterPro" id="IPR012910">
    <property type="entry name" value="Plug_dom"/>
</dbReference>
<dbReference type="Gene3D" id="2.40.170.20">
    <property type="entry name" value="TonB-dependent receptor, beta-barrel domain"/>
    <property type="match status" value="1"/>
</dbReference>
<evidence type="ECO:0000313" key="13">
    <source>
        <dbReference type="Proteomes" id="UP000009144"/>
    </source>
</evidence>
<dbReference type="KEGG" id="mej:Q7A_961"/>
<dbReference type="RefSeq" id="WP_014706178.1">
    <property type="nucleotide sequence ID" value="NC_017857.3"/>
</dbReference>
<evidence type="ECO:0000256" key="11">
    <source>
        <dbReference type="PROSITE-ProRule" id="PRU01360"/>
    </source>
</evidence>
<accession>I1XHD4</accession>
<evidence type="ECO:0000256" key="9">
    <source>
        <dbReference type="ARBA" id="ARBA00023136"/>
    </source>
</evidence>
<comment type="similarity">
    <text evidence="11">Belongs to the TonB-dependent receptor family.</text>
</comment>
<keyword evidence="3 11" id="KW-1134">Transmembrane beta strand</keyword>
<keyword evidence="7" id="KW-0406">Ion transport</keyword>
<evidence type="ECO:0000256" key="6">
    <source>
        <dbReference type="ARBA" id="ARBA00023004"/>
    </source>
</evidence>
<keyword evidence="5 11" id="KW-0812">Transmembrane</keyword>
<dbReference type="eggNOG" id="COG4774">
    <property type="taxonomic scope" value="Bacteria"/>
</dbReference>
<keyword evidence="12" id="KW-0675">Receptor</keyword>
<keyword evidence="8" id="KW-0798">TonB box</keyword>
<evidence type="ECO:0000256" key="10">
    <source>
        <dbReference type="ARBA" id="ARBA00023237"/>
    </source>
</evidence>
<gene>
    <name evidence="12" type="ordered locus">Q7A_961</name>
</gene>
<evidence type="ECO:0000256" key="1">
    <source>
        <dbReference type="ARBA" id="ARBA00004571"/>
    </source>
</evidence>
<dbReference type="PANTHER" id="PTHR32552">
    <property type="entry name" value="FERRICHROME IRON RECEPTOR-RELATED"/>
    <property type="match status" value="1"/>
</dbReference>
<evidence type="ECO:0000256" key="3">
    <source>
        <dbReference type="ARBA" id="ARBA00022452"/>
    </source>
</evidence>
<dbReference type="InterPro" id="IPR039426">
    <property type="entry name" value="TonB-dep_rcpt-like"/>
</dbReference>
<keyword evidence="4" id="KW-0410">Iron transport</keyword>
<reference evidence="12 13" key="2">
    <citation type="journal article" date="2013" name="Int. J. Syst. Evol. Microbiol.">
        <title>Methylophaga nitratireducenticrescens sp. nov. and Methylophaga frappieri sp. nov., isolated from the biofilm of the methanol-fed denitrification system treating the seawater at the Montreal Biodome.</title>
        <authorList>
            <person name="Villeneuve C."/>
            <person name="Martineau C."/>
            <person name="Mauffrey F."/>
            <person name="Villemur R."/>
        </authorList>
    </citation>
    <scope>NUCLEOTIDE SEQUENCE [LARGE SCALE GENOMIC DNA]</scope>
    <source>
        <strain evidence="12 13">JAM1</strain>
    </source>
</reference>
<evidence type="ECO:0000256" key="8">
    <source>
        <dbReference type="ARBA" id="ARBA00023077"/>
    </source>
</evidence>
<dbReference type="HOGENOM" id="CLU_008287_15_2_6"/>
<evidence type="ECO:0000256" key="5">
    <source>
        <dbReference type="ARBA" id="ARBA00022692"/>
    </source>
</evidence>
<dbReference type="Proteomes" id="UP000009144">
    <property type="component" value="Chromosome"/>
</dbReference>
<keyword evidence="10 11" id="KW-0998">Cell outer membrane</keyword>
<dbReference type="STRING" id="754476.Q7A_961"/>
<protein>
    <submittedName>
        <fullName evidence="12">TonB-dependent receptor</fullName>
    </submittedName>
</protein>
<organism evidence="12 13">
    <name type="scientific">Methylophaga nitratireducenticrescens</name>
    <dbReference type="NCBI Taxonomy" id="754476"/>
    <lineage>
        <taxon>Bacteria</taxon>
        <taxon>Pseudomonadati</taxon>
        <taxon>Pseudomonadota</taxon>
        <taxon>Gammaproteobacteria</taxon>
        <taxon>Thiotrichales</taxon>
        <taxon>Piscirickettsiaceae</taxon>
        <taxon>Methylophaga</taxon>
    </lineage>
</organism>
<dbReference type="PANTHER" id="PTHR32552:SF81">
    <property type="entry name" value="TONB-DEPENDENT OUTER MEMBRANE RECEPTOR"/>
    <property type="match status" value="1"/>
</dbReference>
<dbReference type="PROSITE" id="PS52016">
    <property type="entry name" value="TONB_DEPENDENT_REC_3"/>
    <property type="match status" value="1"/>
</dbReference>
<keyword evidence="13" id="KW-1185">Reference proteome</keyword>
<evidence type="ECO:0000313" key="12">
    <source>
        <dbReference type="EMBL" id="AFI83803.1"/>
    </source>
</evidence>
<dbReference type="Pfam" id="PF07715">
    <property type="entry name" value="Plug"/>
    <property type="match status" value="1"/>
</dbReference>
<keyword evidence="2 11" id="KW-0813">Transport</keyword>
<evidence type="ECO:0000256" key="4">
    <source>
        <dbReference type="ARBA" id="ARBA00022496"/>
    </source>
</evidence>
<dbReference type="InterPro" id="IPR036942">
    <property type="entry name" value="Beta-barrel_TonB_sf"/>
</dbReference>
<keyword evidence="9 11" id="KW-0472">Membrane</keyword>
<reference evidence="12 13" key="1">
    <citation type="journal article" date="2012" name="J. Bacteriol.">
        <title>Complete genome sequences of Methylophaga sp. strain JAM1 and Methylophaga sp. strain JAM7.</title>
        <authorList>
            <person name="Villeneuve C."/>
            <person name="Martineau C."/>
            <person name="Mauffrey F."/>
            <person name="Villemur R."/>
        </authorList>
    </citation>
    <scope>NUCLEOTIDE SEQUENCE [LARGE SCALE GENOMIC DNA]</scope>
    <source>
        <strain evidence="12 13">JAM1</strain>
    </source>
</reference>
<dbReference type="EMBL" id="CP003390">
    <property type="protein sequence ID" value="AFI83803.1"/>
    <property type="molecule type" value="Genomic_DNA"/>
</dbReference>
<dbReference type="OrthoDB" id="7051185at2"/>
<dbReference type="SUPFAM" id="SSF56935">
    <property type="entry name" value="Porins"/>
    <property type="match status" value="1"/>
</dbReference>
<dbReference type="GO" id="GO:0006826">
    <property type="term" value="P:iron ion transport"/>
    <property type="evidence" value="ECO:0007669"/>
    <property type="project" value="UniProtKB-KW"/>
</dbReference>